<keyword evidence="11" id="KW-1185">Reference proteome</keyword>
<evidence type="ECO:0000256" key="2">
    <source>
        <dbReference type="ARBA" id="ARBA00007110"/>
    </source>
</evidence>
<evidence type="ECO:0000256" key="6">
    <source>
        <dbReference type="ARBA" id="ARBA00022676"/>
    </source>
</evidence>
<dbReference type="Gene3D" id="3.40.50.10210">
    <property type="match status" value="1"/>
</dbReference>
<dbReference type="CDD" id="cd02439">
    <property type="entry name" value="DMB-PRT_CobT"/>
    <property type="match status" value="1"/>
</dbReference>
<reference evidence="10 11" key="1">
    <citation type="submission" date="2023-10" db="EMBL/GenBank/DDBJ databases">
        <title>Glaciecola aquimarina strain GGW-M5 nov., isolated from a coastal seawater.</title>
        <authorList>
            <person name="Bayburt H."/>
            <person name="Kim J.M."/>
            <person name="Choi B.J."/>
            <person name="Jeon C.O."/>
        </authorList>
    </citation>
    <scope>NUCLEOTIDE SEQUENCE [LARGE SCALE GENOMIC DNA]</scope>
    <source>
        <strain evidence="10 11">KCTC 32108</strain>
    </source>
</reference>
<keyword evidence="6 10" id="KW-0328">Glycosyltransferase</keyword>
<evidence type="ECO:0000313" key="11">
    <source>
        <dbReference type="Proteomes" id="UP001247805"/>
    </source>
</evidence>
<dbReference type="RefSeq" id="WP_316028111.1">
    <property type="nucleotide sequence ID" value="NZ_JAWDIO010000002.1"/>
</dbReference>
<evidence type="ECO:0000256" key="5">
    <source>
        <dbReference type="ARBA" id="ARBA00022573"/>
    </source>
</evidence>
<gene>
    <name evidence="10" type="primary">cobT</name>
    <name evidence="10" type="ORF">RS130_20555</name>
</gene>
<evidence type="ECO:0000256" key="9">
    <source>
        <dbReference type="NCBIfam" id="TIGR03160"/>
    </source>
</evidence>
<evidence type="ECO:0000256" key="7">
    <source>
        <dbReference type="ARBA" id="ARBA00022679"/>
    </source>
</evidence>
<dbReference type="Pfam" id="PF02277">
    <property type="entry name" value="DBI_PRT"/>
    <property type="match status" value="1"/>
</dbReference>
<keyword evidence="7 10" id="KW-0808">Transferase</keyword>
<proteinExistence type="inferred from homology"/>
<comment type="similarity">
    <text evidence="2">Belongs to the CobT family.</text>
</comment>
<evidence type="ECO:0000256" key="3">
    <source>
        <dbReference type="ARBA" id="ARBA00011991"/>
    </source>
</evidence>
<keyword evidence="5" id="KW-0169">Cobalamin biosynthesis</keyword>
<dbReference type="InterPro" id="IPR036087">
    <property type="entry name" value="Nict_dMeBzImd_PRibTrfase_sf"/>
</dbReference>
<evidence type="ECO:0000313" key="10">
    <source>
        <dbReference type="EMBL" id="MDU0355962.1"/>
    </source>
</evidence>
<dbReference type="Gene3D" id="1.10.1610.10">
    <property type="match status" value="1"/>
</dbReference>
<name>A0ABU3T1A6_9ALTE</name>
<protein>
    <recommendedName>
        <fullName evidence="4 9">Nicotinate-nucleotide--dimethylbenzimidazole phosphoribosyltransferase</fullName>
        <ecNumber evidence="3 9">2.4.2.21</ecNumber>
    </recommendedName>
</protein>
<comment type="pathway">
    <text evidence="1">Nucleoside biosynthesis; alpha-ribazole biosynthesis; alpha-ribazole from 5,6-dimethylbenzimidazole: step 1/2.</text>
</comment>
<evidence type="ECO:0000256" key="4">
    <source>
        <dbReference type="ARBA" id="ARBA00015486"/>
    </source>
</evidence>
<sequence>MVKPSVLIFAADHGIAKHPISIAPREVTTQMVANFLAGGAAINCFCNSLQIDLKIIDAGMLADLDHANLIKQKIAPSTHDFSEQAAMNKEQLEQAINLGAKVAEQQIKAGTNLLGFGEMGIGNSTTAAALLSVLTDLPAFETAGKGTGISDQQMDIKIALIDSAIKRVQAKYGQGPLSAELALLEVGGFEIAQLVGAMLATARAGKSIIVDGFTVSVAALLAIRIASNAQQFMLFAHCSAEQAHSMLLQKLNAKPLLNLGLRLGEGTGAALATPLIKAAAEFYNNMATLENAEISL</sequence>
<dbReference type="NCBIfam" id="NF000996">
    <property type="entry name" value="PRK00105.1"/>
    <property type="match status" value="1"/>
</dbReference>
<dbReference type="EC" id="2.4.2.21" evidence="3 9"/>
<dbReference type="InterPro" id="IPR003200">
    <property type="entry name" value="Nict_dMeBzImd_PRibTrfase"/>
</dbReference>
<dbReference type="PANTHER" id="PTHR43463">
    <property type="entry name" value="NICOTINATE-NUCLEOTIDE--DIMETHYLBENZIMIDAZOLE PHOSPHORIBOSYLTRANSFERASE"/>
    <property type="match status" value="1"/>
</dbReference>
<evidence type="ECO:0000256" key="1">
    <source>
        <dbReference type="ARBA" id="ARBA00005049"/>
    </source>
</evidence>
<dbReference type="InterPro" id="IPR017846">
    <property type="entry name" value="Nict_dMeBzImd_PRibTrfase_bact"/>
</dbReference>
<dbReference type="GO" id="GO:0008939">
    <property type="term" value="F:nicotinate-nucleotide-dimethylbenzimidazole phosphoribosyltransferase activity"/>
    <property type="evidence" value="ECO:0007669"/>
    <property type="project" value="UniProtKB-EC"/>
</dbReference>
<dbReference type="PANTHER" id="PTHR43463:SF1">
    <property type="entry name" value="NICOTINATE-NUCLEOTIDE--DIMETHYLBENZIMIDAZOLE PHOSPHORIBOSYLTRANSFERASE"/>
    <property type="match status" value="1"/>
</dbReference>
<dbReference type="NCBIfam" id="TIGR03160">
    <property type="entry name" value="cobT_DBIPRT"/>
    <property type="match status" value="1"/>
</dbReference>
<evidence type="ECO:0000256" key="8">
    <source>
        <dbReference type="ARBA" id="ARBA00047340"/>
    </source>
</evidence>
<dbReference type="InterPro" id="IPR023195">
    <property type="entry name" value="Nict_dMeBzImd_PRibTrfase_N"/>
</dbReference>
<comment type="caution">
    <text evidence="10">The sequence shown here is derived from an EMBL/GenBank/DDBJ whole genome shotgun (WGS) entry which is preliminary data.</text>
</comment>
<dbReference type="Proteomes" id="UP001247805">
    <property type="component" value="Unassembled WGS sequence"/>
</dbReference>
<comment type="catalytic activity">
    <reaction evidence="8">
        <text>5,6-dimethylbenzimidazole + nicotinate beta-D-ribonucleotide = alpha-ribazole 5'-phosphate + nicotinate + H(+)</text>
        <dbReference type="Rhea" id="RHEA:11196"/>
        <dbReference type="ChEBI" id="CHEBI:15378"/>
        <dbReference type="ChEBI" id="CHEBI:15890"/>
        <dbReference type="ChEBI" id="CHEBI:32544"/>
        <dbReference type="ChEBI" id="CHEBI:57502"/>
        <dbReference type="ChEBI" id="CHEBI:57918"/>
        <dbReference type="EC" id="2.4.2.21"/>
    </reaction>
</comment>
<organism evidence="10 11">
    <name type="scientific">Paraglaciecola aquimarina</name>
    <dbReference type="NCBI Taxonomy" id="1235557"/>
    <lineage>
        <taxon>Bacteria</taxon>
        <taxon>Pseudomonadati</taxon>
        <taxon>Pseudomonadota</taxon>
        <taxon>Gammaproteobacteria</taxon>
        <taxon>Alteromonadales</taxon>
        <taxon>Alteromonadaceae</taxon>
        <taxon>Paraglaciecola</taxon>
    </lineage>
</organism>
<accession>A0ABU3T1A6</accession>
<dbReference type="EMBL" id="JAWDIO010000002">
    <property type="protein sequence ID" value="MDU0355962.1"/>
    <property type="molecule type" value="Genomic_DNA"/>
</dbReference>
<dbReference type="SUPFAM" id="SSF52733">
    <property type="entry name" value="Nicotinate mononucleotide:5,6-dimethylbenzimidazole phosphoribosyltransferase (CobT)"/>
    <property type="match status" value="1"/>
</dbReference>